<keyword evidence="3" id="KW-1185">Reference proteome</keyword>
<evidence type="ECO:0000313" key="2">
    <source>
        <dbReference type="EMBL" id="GGA80795.1"/>
    </source>
</evidence>
<dbReference type="RefSeq" id="WP_188708229.1">
    <property type="nucleotide sequence ID" value="NZ_BMDX01000011.1"/>
</dbReference>
<dbReference type="AlphaFoldDB" id="A0A8J2XPY7"/>
<feature type="domain" description="Minor tail T" evidence="1">
    <location>
        <begin position="6"/>
        <end position="70"/>
    </location>
</feature>
<proteinExistence type="predicted"/>
<name>A0A8J2XPY7_9GAMM</name>
<reference evidence="3" key="1">
    <citation type="journal article" date="2019" name="Int. J. Syst. Evol. Microbiol.">
        <title>The Global Catalogue of Microorganisms (GCM) 10K type strain sequencing project: providing services to taxonomists for standard genome sequencing and annotation.</title>
        <authorList>
            <consortium name="The Broad Institute Genomics Platform"/>
            <consortium name="The Broad Institute Genome Sequencing Center for Infectious Disease"/>
            <person name="Wu L."/>
            <person name="Ma J."/>
        </authorList>
    </citation>
    <scope>NUCLEOTIDE SEQUENCE [LARGE SCALE GENOMIC DNA]</scope>
    <source>
        <strain evidence="3">CGMCC 1.10130</strain>
    </source>
</reference>
<evidence type="ECO:0000259" key="1">
    <source>
        <dbReference type="Pfam" id="PF06223"/>
    </source>
</evidence>
<gene>
    <name evidence="2" type="ORF">GCM10011369_23450</name>
</gene>
<organism evidence="2 3">
    <name type="scientific">Neiella marina</name>
    <dbReference type="NCBI Taxonomy" id="508461"/>
    <lineage>
        <taxon>Bacteria</taxon>
        <taxon>Pseudomonadati</taxon>
        <taxon>Pseudomonadota</taxon>
        <taxon>Gammaproteobacteria</taxon>
        <taxon>Alteromonadales</taxon>
        <taxon>Echinimonadaceae</taxon>
        <taxon>Neiella</taxon>
    </lineage>
</organism>
<dbReference type="InterPro" id="IPR009350">
    <property type="entry name" value="Phage_tail_T"/>
</dbReference>
<comment type="caution">
    <text evidence="2">The sequence shown here is derived from an EMBL/GenBank/DDBJ whole genome shotgun (WGS) entry which is preliminary data.</text>
</comment>
<accession>A0A8J2XPY7</accession>
<sequence length="78" mass="9076">MLANMSARQFVEWEKFSHLEPFGAKVDEFHLAALRAQLVNYLRDQNQPPTQLHDLMLSATDKPKERELSAEEIYNLFG</sequence>
<protein>
    <recommendedName>
        <fullName evidence="1">Minor tail T domain-containing protein</fullName>
    </recommendedName>
</protein>
<evidence type="ECO:0000313" key="3">
    <source>
        <dbReference type="Proteomes" id="UP000619743"/>
    </source>
</evidence>
<dbReference type="EMBL" id="BMDX01000011">
    <property type="protein sequence ID" value="GGA80795.1"/>
    <property type="molecule type" value="Genomic_DNA"/>
</dbReference>
<dbReference type="Pfam" id="PF06223">
    <property type="entry name" value="Phage_tail_T"/>
    <property type="match status" value="1"/>
</dbReference>
<dbReference type="Proteomes" id="UP000619743">
    <property type="component" value="Unassembled WGS sequence"/>
</dbReference>